<accession>A0A3F3PXY5</accession>
<name>A0A3F3PXY5_9EURO</name>
<organism evidence="2 3">
    <name type="scientific">Aspergillus welwitschiae</name>
    <dbReference type="NCBI Taxonomy" id="1341132"/>
    <lineage>
        <taxon>Eukaryota</taxon>
        <taxon>Fungi</taxon>
        <taxon>Dikarya</taxon>
        <taxon>Ascomycota</taxon>
        <taxon>Pezizomycotina</taxon>
        <taxon>Eurotiomycetes</taxon>
        <taxon>Eurotiomycetidae</taxon>
        <taxon>Eurotiales</taxon>
        <taxon>Aspergillaceae</taxon>
        <taxon>Aspergillus</taxon>
        <taxon>Aspergillus subgen. Circumdati</taxon>
    </lineage>
</organism>
<dbReference type="GeneID" id="38135211"/>
<protein>
    <submittedName>
        <fullName evidence="2">Uncharacterized protein</fullName>
    </submittedName>
</protein>
<gene>
    <name evidence="2" type="ORF">BDQ94DRAFT_146578</name>
</gene>
<sequence>MSPSDWDDIIPKNWCLSHSLLFSFLALFSLCFDSLLLFSPKVLAGRVSSSPCHLRFPSVKVDGCPKSVPPSGLSFFPF</sequence>
<proteinExistence type="predicted"/>
<evidence type="ECO:0000256" key="1">
    <source>
        <dbReference type="SAM" id="Phobius"/>
    </source>
</evidence>
<evidence type="ECO:0000313" key="3">
    <source>
        <dbReference type="Proteomes" id="UP000253729"/>
    </source>
</evidence>
<evidence type="ECO:0000313" key="2">
    <source>
        <dbReference type="EMBL" id="RDH31751.1"/>
    </source>
</evidence>
<feature type="transmembrane region" description="Helical" evidence="1">
    <location>
        <begin position="20"/>
        <end position="38"/>
    </location>
</feature>
<keyword evidence="3" id="KW-1185">Reference proteome</keyword>
<dbReference type="Proteomes" id="UP000253729">
    <property type="component" value="Unassembled WGS sequence"/>
</dbReference>
<keyword evidence="1" id="KW-0812">Transmembrane</keyword>
<reference evidence="2 3" key="1">
    <citation type="submission" date="2018-07" db="EMBL/GenBank/DDBJ databases">
        <title>The genomes of Aspergillus section Nigri reveals drivers in fungal speciation.</title>
        <authorList>
            <consortium name="DOE Joint Genome Institute"/>
            <person name="Vesth T.C."/>
            <person name="Nybo J."/>
            <person name="Theobald S."/>
            <person name="Brandl J."/>
            <person name="Frisvad J.C."/>
            <person name="Nielsen K.F."/>
            <person name="Lyhne E.K."/>
            <person name="Kogle M.E."/>
            <person name="Kuo A."/>
            <person name="Riley R."/>
            <person name="Clum A."/>
            <person name="Nolan M."/>
            <person name="Lipzen A."/>
            <person name="Salamov A."/>
            <person name="Henrissat B."/>
            <person name="Wiebenga A."/>
            <person name="De vries R.P."/>
            <person name="Grigoriev I.V."/>
            <person name="Mortensen U.H."/>
            <person name="Andersen M.R."/>
            <person name="Baker S.E."/>
        </authorList>
    </citation>
    <scope>NUCLEOTIDE SEQUENCE [LARGE SCALE GENOMIC DNA]</scope>
    <source>
        <strain evidence="2 3">CBS 139.54b</strain>
    </source>
</reference>
<dbReference type="RefSeq" id="XP_026624773.1">
    <property type="nucleotide sequence ID" value="XM_026766855.1"/>
</dbReference>
<keyword evidence="1" id="KW-0472">Membrane</keyword>
<dbReference type="AlphaFoldDB" id="A0A3F3PXY5"/>
<dbReference type="EMBL" id="KZ852053">
    <property type="protein sequence ID" value="RDH31751.1"/>
    <property type="molecule type" value="Genomic_DNA"/>
</dbReference>
<keyword evidence="1" id="KW-1133">Transmembrane helix</keyword>